<gene>
    <name evidence="2" type="ORF">BCF53_10989</name>
</gene>
<sequence length="281" mass="31137">MTACTGLLALCLLPVYAATLPTPSATLQQNLAQHYQQALTPLEVVQLNAENEPFLGLFYDQLTASPQGAVLILHDAGTSPDWPYLQRQLHRYLPEVGWSTLAISLPPPQAALNEVRSEQSITYTPQSPEQWQARMNNHIAAALAELNERGFFNIAVIGIGDSAYQAARYLSERLNPLEQDGYALIMINAPSTYPDLPAIVGALSISTLDLYMTEGRLAHQQADLRKAAAAKQQHPDYLLINDAPRQGFYSIPDIDRTTRRVWGWLRNHAAGLEAQLADKRR</sequence>
<evidence type="ECO:0000313" key="2">
    <source>
        <dbReference type="EMBL" id="TCS40380.1"/>
    </source>
</evidence>
<feature type="signal peptide" evidence="1">
    <location>
        <begin position="1"/>
        <end position="17"/>
    </location>
</feature>
<dbReference type="InterPro" id="IPR029058">
    <property type="entry name" value="AB_hydrolase_fold"/>
</dbReference>
<dbReference type="AlphaFoldDB" id="A0A4R3I466"/>
<dbReference type="Pfam" id="PF12048">
    <property type="entry name" value="DUF3530"/>
    <property type="match status" value="1"/>
</dbReference>
<comment type="caution">
    <text evidence="2">The sequence shown here is derived from an EMBL/GenBank/DDBJ whole genome shotgun (WGS) entry which is preliminary data.</text>
</comment>
<dbReference type="Gene3D" id="3.40.50.1820">
    <property type="entry name" value="alpha/beta hydrolase"/>
    <property type="match status" value="1"/>
</dbReference>
<evidence type="ECO:0000313" key="3">
    <source>
        <dbReference type="Proteomes" id="UP000295793"/>
    </source>
</evidence>
<dbReference type="Proteomes" id="UP000295793">
    <property type="component" value="Unassembled WGS sequence"/>
</dbReference>
<protein>
    <submittedName>
        <fullName evidence="2">Uncharacterized protein DUF3530</fullName>
    </submittedName>
</protein>
<proteinExistence type="predicted"/>
<dbReference type="SUPFAM" id="SSF53474">
    <property type="entry name" value="alpha/beta-Hydrolases"/>
    <property type="match status" value="1"/>
</dbReference>
<dbReference type="RefSeq" id="WP_165901900.1">
    <property type="nucleotide sequence ID" value="NZ_SLZR01000009.1"/>
</dbReference>
<dbReference type="InterPro" id="IPR022529">
    <property type="entry name" value="DUF3530"/>
</dbReference>
<keyword evidence="3" id="KW-1185">Reference proteome</keyword>
<feature type="chain" id="PRO_5020935230" evidence="1">
    <location>
        <begin position="18"/>
        <end position="281"/>
    </location>
</feature>
<keyword evidence="1" id="KW-0732">Signal</keyword>
<evidence type="ECO:0000256" key="1">
    <source>
        <dbReference type="SAM" id="SignalP"/>
    </source>
</evidence>
<dbReference type="EMBL" id="SLZR01000009">
    <property type="protein sequence ID" value="TCS40380.1"/>
    <property type="molecule type" value="Genomic_DNA"/>
</dbReference>
<reference evidence="2 3" key="1">
    <citation type="submission" date="2019-03" db="EMBL/GenBank/DDBJ databases">
        <title>Genomic Encyclopedia of Archaeal and Bacterial Type Strains, Phase II (KMG-II): from individual species to whole genera.</title>
        <authorList>
            <person name="Goeker M."/>
        </authorList>
    </citation>
    <scope>NUCLEOTIDE SEQUENCE [LARGE SCALE GENOMIC DNA]</scope>
    <source>
        <strain evidence="2 3">DSM 15388</strain>
    </source>
</reference>
<name>A0A4R3I466_9GAMM</name>
<organism evidence="2 3">
    <name type="scientific">Reinekea marinisedimentorum</name>
    <dbReference type="NCBI Taxonomy" id="230495"/>
    <lineage>
        <taxon>Bacteria</taxon>
        <taxon>Pseudomonadati</taxon>
        <taxon>Pseudomonadota</taxon>
        <taxon>Gammaproteobacteria</taxon>
        <taxon>Oceanospirillales</taxon>
        <taxon>Saccharospirillaceae</taxon>
        <taxon>Reinekea</taxon>
    </lineage>
</organism>
<accession>A0A4R3I466</accession>